<dbReference type="EMBL" id="BK059134">
    <property type="protein sequence ID" value="DAE33469.1"/>
    <property type="molecule type" value="Genomic_DNA"/>
</dbReference>
<sequence>MHKFAKQIMDCVKAHVDGIGIENFEGQNLDDLKDWTEIAKNIVCFDKDYNIVEAMKKSEDNEDIMRMLEQYEDYPDRRYYDHYRYANGRFAPKGRGTRRGYVEPPYYHQMPEDYREWESMPEAERMRDLDRAMLGRMFFTEPMHDDGMKADMHDVREGRAGVNRRSYIETKEMHHGDSTADKDAKMKELEKYMKSLSEDVTELIAGMSPEEKDLTKRKLTALVTKM</sequence>
<evidence type="ECO:0000313" key="1">
    <source>
        <dbReference type="EMBL" id="DAE33469.1"/>
    </source>
</evidence>
<name>A0A8S5RQV4_9VIRU</name>
<protein>
    <submittedName>
        <fullName evidence="1">Uncharacterized protein</fullName>
    </submittedName>
</protein>
<proteinExistence type="predicted"/>
<organism evidence="1">
    <name type="scientific">virus sp. ctQ5V6</name>
    <dbReference type="NCBI Taxonomy" id="2825815"/>
    <lineage>
        <taxon>Viruses</taxon>
    </lineage>
</organism>
<reference evidence="1" key="1">
    <citation type="journal article" date="2021" name="Proc. Natl. Acad. Sci. U.S.A.">
        <title>A Catalog of Tens of Thousands of Viruses from Human Metagenomes Reveals Hidden Associations with Chronic Diseases.</title>
        <authorList>
            <person name="Tisza M.J."/>
            <person name="Buck C.B."/>
        </authorList>
    </citation>
    <scope>NUCLEOTIDE SEQUENCE</scope>
    <source>
        <strain evidence="1">CtQ5V6</strain>
    </source>
</reference>
<accession>A0A8S5RQV4</accession>